<feature type="region of interest" description="Disordered" evidence="1">
    <location>
        <begin position="325"/>
        <end position="346"/>
    </location>
</feature>
<evidence type="ECO:0000256" key="1">
    <source>
        <dbReference type="SAM" id="MobiDB-lite"/>
    </source>
</evidence>
<feature type="compositionally biased region" description="Basic and acidic residues" evidence="1">
    <location>
        <begin position="102"/>
        <end position="114"/>
    </location>
</feature>
<gene>
    <name evidence="2" type="ORF">g.34328</name>
</gene>
<feature type="region of interest" description="Disordered" evidence="1">
    <location>
        <begin position="522"/>
        <end position="649"/>
    </location>
</feature>
<proteinExistence type="predicted"/>
<name>A0A1B6HAU6_9HEMI</name>
<feature type="compositionally biased region" description="Polar residues" evidence="1">
    <location>
        <begin position="547"/>
        <end position="572"/>
    </location>
</feature>
<feature type="compositionally biased region" description="Polar residues" evidence="1">
    <location>
        <begin position="608"/>
        <end position="620"/>
    </location>
</feature>
<accession>A0A1B6HAU6</accession>
<reference evidence="2" key="1">
    <citation type="submission" date="2015-11" db="EMBL/GenBank/DDBJ databases">
        <title>De novo transcriptome assembly of four potential Pierce s Disease insect vectors from Arizona vineyards.</title>
        <authorList>
            <person name="Tassone E.E."/>
        </authorList>
    </citation>
    <scope>NUCLEOTIDE SEQUENCE</scope>
</reference>
<organism evidence="2">
    <name type="scientific">Homalodisca liturata</name>
    <dbReference type="NCBI Taxonomy" id="320908"/>
    <lineage>
        <taxon>Eukaryota</taxon>
        <taxon>Metazoa</taxon>
        <taxon>Ecdysozoa</taxon>
        <taxon>Arthropoda</taxon>
        <taxon>Hexapoda</taxon>
        <taxon>Insecta</taxon>
        <taxon>Pterygota</taxon>
        <taxon>Neoptera</taxon>
        <taxon>Paraneoptera</taxon>
        <taxon>Hemiptera</taxon>
        <taxon>Auchenorrhyncha</taxon>
        <taxon>Membracoidea</taxon>
        <taxon>Cicadellidae</taxon>
        <taxon>Cicadellinae</taxon>
        <taxon>Proconiini</taxon>
        <taxon>Homalodisca</taxon>
    </lineage>
</organism>
<feature type="region of interest" description="Disordered" evidence="1">
    <location>
        <begin position="81"/>
        <end position="114"/>
    </location>
</feature>
<dbReference type="AlphaFoldDB" id="A0A1B6HAU6"/>
<evidence type="ECO:0000313" key="2">
    <source>
        <dbReference type="EMBL" id="JAS71816.1"/>
    </source>
</evidence>
<feature type="compositionally biased region" description="Basic and acidic residues" evidence="1">
    <location>
        <begin position="82"/>
        <end position="95"/>
    </location>
</feature>
<feature type="region of interest" description="Disordered" evidence="1">
    <location>
        <begin position="1"/>
        <end position="38"/>
    </location>
</feature>
<protein>
    <submittedName>
        <fullName evidence="2">Uncharacterized protein</fullName>
    </submittedName>
</protein>
<feature type="compositionally biased region" description="Basic and acidic residues" evidence="1">
    <location>
        <begin position="1"/>
        <end position="14"/>
    </location>
</feature>
<feature type="compositionally biased region" description="Polar residues" evidence="1">
    <location>
        <begin position="330"/>
        <end position="345"/>
    </location>
</feature>
<sequence>MFKQTEKMDGKNSARDNNLLIDFSSPRPKYKQTKLHEQSPRIDKIIDLSVTIQSNSDVNTNQTSPFKDPFEEVFANAYLNNKIEEDSTKTEDEKQSTTPDNVKPESSKHDPNVSAKEEDIIPIEITQTNVENKEVIPSDIKTCVKNIEESKNTLQNSDENVDKSFRSEEKENCKKQEIVQEIKVPTIINVKKSNEVTEEISETEIVPTSVGTEGDTTFTNMNTNNITQTKITSKSVVVTDGEDSQSCISVDFSTDEGLKATIAKRVNRCIQKVLNNSLKQKNKNEDIGMKKTLNKRSLSFVSQTSKVVKCNRLNKSCEQFNLEKEELVNPESSGESPDISLLSSGSDEESKMEDSVFLPTENDLVFKEANKLARTFSKIAESFCNMSESDSDDDLLTCQPRWTYAESSEDEEEKLRKDPALNIRVSLTNSVTKTNTRPDSDALSAFKSRLRLNSSQSSPEETDVKKNLPVPIPIKMPAIPSSILPSVPVPKVKLEEKSIKVEKTNKESKRVPMKATMPVQCMTKDSILDEGKTKNPPSPPVKRKNSESLLKTPTKDGNQSEIRPVASSTPNKSVIIGSPHLMSTSAIIPPNKRHSLGTANEHKIRTPQAETRQRSNSASGIPTPRQDIQKKAHKASQLKFPAKPKSASSLHRIISNNSSQMSSPHEKKAGKVMKTSFNPRALNEVKLQRKSPISNRVKGITSAITGLVVGKSKKRIAVGDKENRVPY</sequence>
<dbReference type="EMBL" id="GECU01035890">
    <property type="protein sequence ID" value="JAS71816.1"/>
    <property type="molecule type" value="Transcribed_RNA"/>
</dbReference>